<gene>
    <name evidence="1" type="ORF">OU419_15335</name>
</gene>
<proteinExistence type="predicted"/>
<accession>A0ABY6ZRI4</accession>
<evidence type="ECO:0008006" key="3">
    <source>
        <dbReference type="Google" id="ProtNLM"/>
    </source>
</evidence>
<sequence>MLLTLIGLAGCAVACWCACRGDVDEQTALLPFADDPEAERHMSAATGRHCERVVEPLPEPPPPYRLRA</sequence>
<name>A0ABY6ZRI4_9PSED</name>
<evidence type="ECO:0000313" key="1">
    <source>
        <dbReference type="EMBL" id="WAI47152.1"/>
    </source>
</evidence>
<protein>
    <recommendedName>
        <fullName evidence="3">Secreted protein</fullName>
    </recommendedName>
</protein>
<dbReference type="Proteomes" id="UP001163624">
    <property type="component" value="Chromosome"/>
</dbReference>
<organism evidence="1 2">
    <name type="scientific">Pseudomonas triclosanedens</name>
    <dbReference type="NCBI Taxonomy" id="2961893"/>
    <lineage>
        <taxon>Bacteria</taxon>
        <taxon>Pseudomonadati</taxon>
        <taxon>Pseudomonadota</taxon>
        <taxon>Gammaproteobacteria</taxon>
        <taxon>Pseudomonadales</taxon>
        <taxon>Pseudomonadaceae</taxon>
        <taxon>Pseudomonas</taxon>
    </lineage>
</organism>
<reference evidence="1" key="1">
    <citation type="submission" date="2022-11" db="EMBL/GenBank/DDBJ databases">
        <title>Pseudomonas triclosanedens sp. nov., a triclosan degrader isolated from activated sludge.</title>
        <authorList>
            <person name="Yin Y."/>
            <person name="Lu Z."/>
        </authorList>
    </citation>
    <scope>NUCLEOTIDE SEQUENCE</scope>
    <source>
        <strain evidence="1">ZM23</strain>
    </source>
</reference>
<keyword evidence="2" id="KW-1185">Reference proteome</keyword>
<dbReference type="RefSeq" id="WP_254474084.1">
    <property type="nucleotide sequence ID" value="NZ_CP113432.1"/>
</dbReference>
<evidence type="ECO:0000313" key="2">
    <source>
        <dbReference type="Proteomes" id="UP001163624"/>
    </source>
</evidence>
<dbReference type="EMBL" id="CP113432">
    <property type="protein sequence ID" value="WAI47152.1"/>
    <property type="molecule type" value="Genomic_DNA"/>
</dbReference>